<accession>A0A6V7XBY5</accession>
<name>A0A6V7XBY5_MELEN</name>
<organism evidence="1 2">
    <name type="scientific">Meloidogyne enterolobii</name>
    <name type="common">Root-knot nematode worm</name>
    <name type="synonym">Meloidogyne mayaguensis</name>
    <dbReference type="NCBI Taxonomy" id="390850"/>
    <lineage>
        <taxon>Eukaryota</taxon>
        <taxon>Metazoa</taxon>
        <taxon>Ecdysozoa</taxon>
        <taxon>Nematoda</taxon>
        <taxon>Chromadorea</taxon>
        <taxon>Rhabditida</taxon>
        <taxon>Tylenchina</taxon>
        <taxon>Tylenchomorpha</taxon>
        <taxon>Tylenchoidea</taxon>
        <taxon>Meloidogynidae</taxon>
        <taxon>Meloidogyninae</taxon>
        <taxon>Meloidogyne</taxon>
    </lineage>
</organism>
<dbReference type="EMBL" id="CAJEWN010001357">
    <property type="protein sequence ID" value="CAD2196768.1"/>
    <property type="molecule type" value="Genomic_DNA"/>
</dbReference>
<reference evidence="1 2" key="1">
    <citation type="submission" date="2020-08" db="EMBL/GenBank/DDBJ databases">
        <authorList>
            <person name="Koutsovoulos G."/>
            <person name="Danchin GJ E."/>
        </authorList>
    </citation>
    <scope>NUCLEOTIDE SEQUENCE [LARGE SCALE GENOMIC DNA]</scope>
</reference>
<proteinExistence type="predicted"/>
<comment type="caution">
    <text evidence="1">The sequence shown here is derived from an EMBL/GenBank/DDBJ whole genome shotgun (WGS) entry which is preliminary data.</text>
</comment>
<sequence>MPKRIFKQKQRFLFLRQRYKIITPGFRGVFVWTEGSESLKKENKNIF</sequence>
<gene>
    <name evidence="1" type="ORF">MENT_LOCUS49962</name>
</gene>
<evidence type="ECO:0000313" key="2">
    <source>
        <dbReference type="Proteomes" id="UP000580250"/>
    </source>
</evidence>
<protein>
    <submittedName>
        <fullName evidence="1">Uncharacterized protein</fullName>
    </submittedName>
</protein>
<dbReference type="AlphaFoldDB" id="A0A6V7XBY5"/>
<dbReference type="Proteomes" id="UP000580250">
    <property type="component" value="Unassembled WGS sequence"/>
</dbReference>
<evidence type="ECO:0000313" key="1">
    <source>
        <dbReference type="EMBL" id="CAD2196768.1"/>
    </source>
</evidence>